<evidence type="ECO:0000256" key="1">
    <source>
        <dbReference type="SAM" id="MobiDB-lite"/>
    </source>
</evidence>
<protein>
    <recommendedName>
        <fullName evidence="4">YtxH domain-containing protein</fullName>
    </recommendedName>
</protein>
<proteinExistence type="predicted"/>
<evidence type="ECO:0008006" key="4">
    <source>
        <dbReference type="Google" id="ProtNLM"/>
    </source>
</evidence>
<name>A0A2U1K054_9BACI</name>
<feature type="region of interest" description="Disordered" evidence="1">
    <location>
        <begin position="124"/>
        <end position="144"/>
    </location>
</feature>
<dbReference type="Gene3D" id="1.10.287.950">
    <property type="entry name" value="Methyl-accepting chemotaxis protein"/>
    <property type="match status" value="1"/>
</dbReference>
<sequence>MKRKNVKKKILTGAVVGTLAGVAVAMLDKRTRKNMIVKTKSYSQNTMHWIREVKEDPHTFMSNVKEGVDQVSKSFKEVADTLQNIFVHLDEVKKMSSKVIEMAKDAGEDMKEVGSSLVNLNSHSENNLEYGAPMEKGETYPKLH</sequence>
<dbReference type="Proteomes" id="UP000245998">
    <property type="component" value="Unassembled WGS sequence"/>
</dbReference>
<dbReference type="EMBL" id="QCZG01000022">
    <property type="protein sequence ID" value="PWA10403.1"/>
    <property type="molecule type" value="Genomic_DNA"/>
</dbReference>
<accession>A0A2U1K054</accession>
<dbReference type="RefSeq" id="WP_116555002.1">
    <property type="nucleotide sequence ID" value="NZ_QCZG01000022.1"/>
</dbReference>
<keyword evidence="3" id="KW-1185">Reference proteome</keyword>
<dbReference type="SUPFAM" id="SSF58104">
    <property type="entry name" value="Methyl-accepting chemotaxis protein (MCP) signaling domain"/>
    <property type="match status" value="1"/>
</dbReference>
<evidence type="ECO:0000313" key="2">
    <source>
        <dbReference type="EMBL" id="PWA10403.1"/>
    </source>
</evidence>
<organism evidence="2 3">
    <name type="scientific">Pueribacillus theae</name>
    <dbReference type="NCBI Taxonomy" id="2171751"/>
    <lineage>
        <taxon>Bacteria</taxon>
        <taxon>Bacillati</taxon>
        <taxon>Bacillota</taxon>
        <taxon>Bacilli</taxon>
        <taxon>Bacillales</taxon>
        <taxon>Bacillaceae</taxon>
        <taxon>Pueribacillus</taxon>
    </lineage>
</organism>
<evidence type="ECO:0000313" key="3">
    <source>
        <dbReference type="Proteomes" id="UP000245998"/>
    </source>
</evidence>
<feature type="compositionally biased region" description="Basic and acidic residues" evidence="1">
    <location>
        <begin position="135"/>
        <end position="144"/>
    </location>
</feature>
<dbReference type="AlphaFoldDB" id="A0A2U1K054"/>
<reference evidence="2 3" key="1">
    <citation type="submission" date="2018-04" db="EMBL/GenBank/DDBJ databases">
        <title>Camelliibacillus theae gen. nov., sp. nov., isolated from Pu'er tea.</title>
        <authorList>
            <person name="Niu L."/>
        </authorList>
    </citation>
    <scope>NUCLEOTIDE SEQUENCE [LARGE SCALE GENOMIC DNA]</scope>
    <source>
        <strain evidence="2 3">T8</strain>
    </source>
</reference>
<comment type="caution">
    <text evidence="2">The sequence shown here is derived from an EMBL/GenBank/DDBJ whole genome shotgun (WGS) entry which is preliminary data.</text>
</comment>
<gene>
    <name evidence="2" type="ORF">DCC39_11260</name>
</gene>